<name>A0A5C4N3A5_9RHOB</name>
<keyword evidence="2 9" id="KW-0813">Transport</keyword>
<comment type="subcellular location">
    <subcellularLocation>
        <location evidence="1 9">Cell inner membrane</location>
        <topology evidence="1 9">Multi-pass membrane protein</topology>
    </subcellularLocation>
</comment>
<dbReference type="PANTHER" id="PTHR35011">
    <property type="entry name" value="2,3-DIKETO-L-GULONATE TRAP TRANSPORTER SMALL PERMEASE PROTEIN YIAM"/>
    <property type="match status" value="1"/>
</dbReference>
<evidence type="ECO:0000256" key="5">
    <source>
        <dbReference type="ARBA" id="ARBA00022692"/>
    </source>
</evidence>
<evidence type="ECO:0000313" key="12">
    <source>
        <dbReference type="Proteomes" id="UP000305887"/>
    </source>
</evidence>
<comment type="similarity">
    <text evidence="8 9">Belongs to the TRAP transporter small permease family.</text>
</comment>
<dbReference type="GO" id="GO:0022857">
    <property type="term" value="F:transmembrane transporter activity"/>
    <property type="evidence" value="ECO:0007669"/>
    <property type="project" value="UniProtKB-UniRule"/>
</dbReference>
<feature type="transmembrane region" description="Helical" evidence="9">
    <location>
        <begin position="53"/>
        <end position="70"/>
    </location>
</feature>
<evidence type="ECO:0000256" key="1">
    <source>
        <dbReference type="ARBA" id="ARBA00004429"/>
    </source>
</evidence>
<keyword evidence="7 9" id="KW-0472">Membrane</keyword>
<comment type="caution">
    <text evidence="11">The sequence shown here is derived from an EMBL/GenBank/DDBJ whole genome shotgun (WGS) entry which is preliminary data.</text>
</comment>
<dbReference type="RefSeq" id="WP_139074540.1">
    <property type="nucleotide sequence ID" value="NZ_VDFU01000001.1"/>
</dbReference>
<proteinExistence type="inferred from homology"/>
<dbReference type="Proteomes" id="UP000305887">
    <property type="component" value="Unassembled WGS sequence"/>
</dbReference>
<dbReference type="InterPro" id="IPR007387">
    <property type="entry name" value="TRAP_DctQ"/>
</dbReference>
<dbReference type="AlphaFoldDB" id="A0A5C4N3A5"/>
<keyword evidence="5 9" id="KW-0812">Transmembrane</keyword>
<reference evidence="11 12" key="1">
    <citation type="submission" date="2019-06" db="EMBL/GenBank/DDBJ databases">
        <title>YIM 131921 draft genome.</title>
        <authorList>
            <person name="Jiang L."/>
        </authorList>
    </citation>
    <scope>NUCLEOTIDE SEQUENCE [LARGE SCALE GENOMIC DNA]</scope>
    <source>
        <strain evidence="11 12">YIM 131921</strain>
    </source>
</reference>
<feature type="transmembrane region" description="Helical" evidence="9">
    <location>
        <begin position="21"/>
        <end position="41"/>
    </location>
</feature>
<evidence type="ECO:0000256" key="3">
    <source>
        <dbReference type="ARBA" id="ARBA00022475"/>
    </source>
</evidence>
<dbReference type="OrthoDB" id="9794346at2"/>
<comment type="function">
    <text evidence="9">Part of the tripartite ATP-independent periplasmic (TRAP) transport system.</text>
</comment>
<dbReference type="InterPro" id="IPR055348">
    <property type="entry name" value="DctQ"/>
</dbReference>
<dbReference type="EMBL" id="VDFU01000001">
    <property type="protein sequence ID" value="TNC52776.1"/>
    <property type="molecule type" value="Genomic_DNA"/>
</dbReference>
<organism evidence="11 12">
    <name type="scientific">Rubellimicrobium rubrum</name>
    <dbReference type="NCBI Taxonomy" id="2585369"/>
    <lineage>
        <taxon>Bacteria</taxon>
        <taxon>Pseudomonadati</taxon>
        <taxon>Pseudomonadota</taxon>
        <taxon>Alphaproteobacteria</taxon>
        <taxon>Rhodobacterales</taxon>
        <taxon>Roseobacteraceae</taxon>
        <taxon>Rubellimicrobium</taxon>
    </lineage>
</organism>
<feature type="domain" description="Tripartite ATP-independent periplasmic transporters DctQ component" evidence="10">
    <location>
        <begin position="31"/>
        <end position="161"/>
    </location>
</feature>
<gene>
    <name evidence="11" type="ORF">FHG66_00315</name>
</gene>
<evidence type="ECO:0000256" key="9">
    <source>
        <dbReference type="RuleBase" id="RU369079"/>
    </source>
</evidence>
<keyword evidence="6 9" id="KW-1133">Transmembrane helix</keyword>
<dbReference type="PANTHER" id="PTHR35011:SF4">
    <property type="entry name" value="SLL1102 PROTEIN"/>
    <property type="match status" value="1"/>
</dbReference>
<dbReference type="Pfam" id="PF04290">
    <property type="entry name" value="DctQ"/>
    <property type="match status" value="1"/>
</dbReference>
<keyword evidence="3" id="KW-1003">Cell membrane</keyword>
<evidence type="ECO:0000259" key="10">
    <source>
        <dbReference type="Pfam" id="PF04290"/>
    </source>
</evidence>
<keyword evidence="12" id="KW-1185">Reference proteome</keyword>
<comment type="subunit">
    <text evidence="9">The complex comprises the extracytoplasmic solute receptor protein and the two transmembrane proteins.</text>
</comment>
<evidence type="ECO:0000256" key="8">
    <source>
        <dbReference type="ARBA" id="ARBA00038436"/>
    </source>
</evidence>
<evidence type="ECO:0000256" key="4">
    <source>
        <dbReference type="ARBA" id="ARBA00022519"/>
    </source>
</evidence>
<keyword evidence="4 9" id="KW-0997">Cell inner membrane</keyword>
<evidence type="ECO:0000313" key="11">
    <source>
        <dbReference type="EMBL" id="TNC52776.1"/>
    </source>
</evidence>
<evidence type="ECO:0000256" key="7">
    <source>
        <dbReference type="ARBA" id="ARBA00023136"/>
    </source>
</evidence>
<protein>
    <recommendedName>
        <fullName evidence="9">TRAP transporter small permease protein</fullName>
    </recommendedName>
</protein>
<evidence type="ECO:0000256" key="2">
    <source>
        <dbReference type="ARBA" id="ARBA00022448"/>
    </source>
</evidence>
<feature type="transmembrane region" description="Helical" evidence="9">
    <location>
        <begin position="91"/>
        <end position="116"/>
    </location>
</feature>
<accession>A0A5C4N3A5</accession>
<evidence type="ECO:0000256" key="6">
    <source>
        <dbReference type="ARBA" id="ARBA00022989"/>
    </source>
</evidence>
<dbReference type="GO" id="GO:0005886">
    <property type="term" value="C:plasma membrane"/>
    <property type="evidence" value="ECO:0007669"/>
    <property type="project" value="UniProtKB-SubCell"/>
</dbReference>
<feature type="transmembrane region" description="Helical" evidence="9">
    <location>
        <begin position="136"/>
        <end position="155"/>
    </location>
</feature>
<sequence length="179" mass="20096">MQGLLRVSDAIDRVNTFFGRVAAYFVLAAALISAGNAMMRYAFDYSSNAFLEIQWYLFAGIVMLGAANTLRRNEHVRVDLVYMAISERKRLWVDTFGIILFLFPFTIFLAWLSWPIALRALQTGEMSSSAGGLLRWPVRMVICLGFALVALQGLSELIKRIAGLRGVVAFSTDYEKPQQ</sequence>